<evidence type="ECO:0000313" key="6">
    <source>
        <dbReference type="Proteomes" id="UP000587002"/>
    </source>
</evidence>
<dbReference type="Gene3D" id="3.30.450.40">
    <property type="match status" value="1"/>
</dbReference>
<dbReference type="GO" id="GO:0006355">
    <property type="term" value="P:regulation of DNA-templated transcription"/>
    <property type="evidence" value="ECO:0007669"/>
    <property type="project" value="InterPro"/>
</dbReference>
<dbReference type="SMART" id="SM00421">
    <property type="entry name" value="HTH_LUXR"/>
    <property type="match status" value="1"/>
</dbReference>
<name>A0A853AL75_9PSEU</name>
<dbReference type="InterPro" id="IPR016032">
    <property type="entry name" value="Sig_transdc_resp-reg_C-effctor"/>
</dbReference>
<proteinExistence type="predicted"/>
<dbReference type="Pfam" id="PF01590">
    <property type="entry name" value="GAF"/>
    <property type="match status" value="1"/>
</dbReference>
<evidence type="ECO:0000256" key="1">
    <source>
        <dbReference type="ARBA" id="ARBA00023015"/>
    </source>
</evidence>
<dbReference type="Pfam" id="PF00196">
    <property type="entry name" value="GerE"/>
    <property type="match status" value="1"/>
</dbReference>
<gene>
    <name evidence="5" type="ORF">HNR68_003428</name>
</gene>
<evidence type="ECO:0000259" key="4">
    <source>
        <dbReference type="PROSITE" id="PS50043"/>
    </source>
</evidence>
<dbReference type="PRINTS" id="PR00038">
    <property type="entry name" value="HTHLUXR"/>
</dbReference>
<dbReference type="InterPro" id="IPR036388">
    <property type="entry name" value="WH-like_DNA-bd_sf"/>
</dbReference>
<keyword evidence="6" id="KW-1185">Reference proteome</keyword>
<evidence type="ECO:0000256" key="2">
    <source>
        <dbReference type="ARBA" id="ARBA00023125"/>
    </source>
</evidence>
<organism evidence="5 6">
    <name type="scientific">Saccharopolyspora hordei</name>
    <dbReference type="NCBI Taxonomy" id="1838"/>
    <lineage>
        <taxon>Bacteria</taxon>
        <taxon>Bacillati</taxon>
        <taxon>Actinomycetota</taxon>
        <taxon>Actinomycetes</taxon>
        <taxon>Pseudonocardiales</taxon>
        <taxon>Pseudonocardiaceae</taxon>
        <taxon>Saccharopolyspora</taxon>
    </lineage>
</organism>
<dbReference type="PANTHER" id="PTHR43214">
    <property type="entry name" value="TWO-COMPONENT RESPONSE REGULATOR"/>
    <property type="match status" value="1"/>
</dbReference>
<evidence type="ECO:0000256" key="3">
    <source>
        <dbReference type="ARBA" id="ARBA00023163"/>
    </source>
</evidence>
<dbReference type="SUPFAM" id="SSF46894">
    <property type="entry name" value="C-terminal effector domain of the bipartite response regulators"/>
    <property type="match status" value="1"/>
</dbReference>
<dbReference type="AlphaFoldDB" id="A0A853AL75"/>
<dbReference type="RefSeq" id="WP_343050197.1">
    <property type="nucleotide sequence ID" value="NZ_BAABFH010000001.1"/>
</dbReference>
<protein>
    <submittedName>
        <fullName evidence="5">DNA-binding NarL/FixJ family response regulator</fullName>
    </submittedName>
</protein>
<reference evidence="5 6" key="1">
    <citation type="submission" date="2020-07" db="EMBL/GenBank/DDBJ databases">
        <title>Sequencing the genomes of 1000 actinobacteria strains.</title>
        <authorList>
            <person name="Klenk H.-P."/>
        </authorList>
    </citation>
    <scope>NUCLEOTIDE SEQUENCE [LARGE SCALE GENOMIC DNA]</scope>
    <source>
        <strain evidence="5 6">DSM 44065</strain>
    </source>
</reference>
<dbReference type="EMBL" id="JACCFJ010000001">
    <property type="protein sequence ID" value="NYI84798.1"/>
    <property type="molecule type" value="Genomic_DNA"/>
</dbReference>
<dbReference type="InterPro" id="IPR003018">
    <property type="entry name" value="GAF"/>
</dbReference>
<dbReference type="InterPro" id="IPR029016">
    <property type="entry name" value="GAF-like_dom_sf"/>
</dbReference>
<dbReference type="Gene3D" id="1.10.10.10">
    <property type="entry name" value="Winged helix-like DNA-binding domain superfamily/Winged helix DNA-binding domain"/>
    <property type="match status" value="1"/>
</dbReference>
<keyword evidence="1" id="KW-0805">Transcription regulation</keyword>
<dbReference type="Proteomes" id="UP000587002">
    <property type="component" value="Unassembled WGS sequence"/>
</dbReference>
<dbReference type="InterPro" id="IPR000792">
    <property type="entry name" value="Tscrpt_reg_LuxR_C"/>
</dbReference>
<feature type="domain" description="HTH luxR-type" evidence="4">
    <location>
        <begin position="217"/>
        <end position="282"/>
    </location>
</feature>
<dbReference type="PROSITE" id="PS50043">
    <property type="entry name" value="HTH_LUXR_2"/>
    <property type="match status" value="1"/>
</dbReference>
<keyword evidence="2 5" id="KW-0238">DNA-binding</keyword>
<dbReference type="PANTHER" id="PTHR43214:SF42">
    <property type="entry name" value="TRANSCRIPTIONAL REGULATORY PROTEIN DESR"/>
    <property type="match status" value="1"/>
</dbReference>
<keyword evidence="3" id="KW-0804">Transcription</keyword>
<dbReference type="InterPro" id="IPR039420">
    <property type="entry name" value="WalR-like"/>
</dbReference>
<sequence>MRTGGDALLRPDDGDAFRQAVRAVRQAADMPVAFGGQAADGVLRLSEHAGVRTNRLKGLRVRAAAGLGGQVLTHRRPAAVSDYATAPTISHDYDGPVLAEGLSSIIAAPVLVDGSVRGVLYGAVRGVARLGDRAMELVVDATRRLAGELAVRDEVDRRLRLLRAAETAGPREQVALEEVRELHAEFRAIAQGLADPALRDRLHHACDRLAGLTSAPEATPRANLTPRELDVLSQVALGCTNAEAGNRLSLRPETVKAYLRSAMHKLDVHNRHEAVVAARRQGLLP</sequence>
<dbReference type="SUPFAM" id="SSF55781">
    <property type="entry name" value="GAF domain-like"/>
    <property type="match status" value="1"/>
</dbReference>
<accession>A0A853AL75</accession>
<dbReference type="CDD" id="cd06170">
    <property type="entry name" value="LuxR_C_like"/>
    <property type="match status" value="1"/>
</dbReference>
<evidence type="ECO:0000313" key="5">
    <source>
        <dbReference type="EMBL" id="NYI84798.1"/>
    </source>
</evidence>
<comment type="caution">
    <text evidence="5">The sequence shown here is derived from an EMBL/GenBank/DDBJ whole genome shotgun (WGS) entry which is preliminary data.</text>
</comment>
<dbReference type="GO" id="GO:0003677">
    <property type="term" value="F:DNA binding"/>
    <property type="evidence" value="ECO:0007669"/>
    <property type="project" value="UniProtKB-KW"/>
</dbReference>